<dbReference type="AlphaFoldDB" id="A0A5N6BP41"/>
<sequence length="224" mass="24018">MNPGNPVVRLCAEGMQAEAEGRDGDARAAFEQAWEIAEDDYDACVAAHYVARHQTTPQETLRWNQERLDRADRVGDDRVKGFYASLHLNMAKAHADLGDPGRARRHYELAAAHVGEVPHGPYADWVRFAIAEGLRSAAGHGPRTGDALLRDLLAGFCARGDLKALGLVVPAYLADLGTEADRMRLLTALRMLHAAGALPGEEQGALSAAIGSLHDDAPATAPRA</sequence>
<dbReference type="SUPFAM" id="SSF48452">
    <property type="entry name" value="TPR-like"/>
    <property type="match status" value="1"/>
</dbReference>
<dbReference type="RefSeq" id="WP_139577923.1">
    <property type="nucleotide sequence ID" value="NZ_VDMA02000016.1"/>
</dbReference>
<protein>
    <recommendedName>
        <fullName evidence="3">Tetratricopeptide repeat protein</fullName>
    </recommendedName>
</protein>
<dbReference type="EMBL" id="VDMA02000016">
    <property type="protein sequence ID" value="KAB8181649.1"/>
    <property type="molecule type" value="Genomic_DNA"/>
</dbReference>
<accession>A0A5N6BP41</accession>
<keyword evidence="2" id="KW-1185">Reference proteome</keyword>
<evidence type="ECO:0008006" key="3">
    <source>
        <dbReference type="Google" id="ProtNLM"/>
    </source>
</evidence>
<evidence type="ECO:0000313" key="2">
    <source>
        <dbReference type="Proteomes" id="UP000313066"/>
    </source>
</evidence>
<gene>
    <name evidence="1" type="ORF">FH610_027495</name>
</gene>
<organism evidence="1 2">
    <name type="scientific">Microbispora catharanthi</name>
    <dbReference type="NCBI Taxonomy" id="1712871"/>
    <lineage>
        <taxon>Bacteria</taxon>
        <taxon>Bacillati</taxon>
        <taxon>Actinomycetota</taxon>
        <taxon>Actinomycetes</taxon>
        <taxon>Streptosporangiales</taxon>
        <taxon>Streptosporangiaceae</taxon>
        <taxon>Microbispora</taxon>
    </lineage>
</organism>
<dbReference type="Proteomes" id="UP000313066">
    <property type="component" value="Unassembled WGS sequence"/>
</dbReference>
<name>A0A5N6BP41_9ACTN</name>
<reference evidence="1 2" key="1">
    <citation type="submission" date="2019-10" db="EMBL/GenBank/DDBJ databases">
        <title>Nonomuraea sp. nov., isolated from Phyllanthus amarus.</title>
        <authorList>
            <person name="Klykleung N."/>
            <person name="Tanasupawat S."/>
        </authorList>
    </citation>
    <scope>NUCLEOTIDE SEQUENCE [LARGE SCALE GENOMIC DNA]</scope>
    <source>
        <strain evidence="1 2">CR1-09</strain>
    </source>
</reference>
<dbReference type="InterPro" id="IPR011990">
    <property type="entry name" value="TPR-like_helical_dom_sf"/>
</dbReference>
<proteinExistence type="predicted"/>
<evidence type="ECO:0000313" key="1">
    <source>
        <dbReference type="EMBL" id="KAB8181649.1"/>
    </source>
</evidence>
<dbReference type="Gene3D" id="1.25.40.10">
    <property type="entry name" value="Tetratricopeptide repeat domain"/>
    <property type="match status" value="1"/>
</dbReference>
<comment type="caution">
    <text evidence="1">The sequence shown here is derived from an EMBL/GenBank/DDBJ whole genome shotgun (WGS) entry which is preliminary data.</text>
</comment>